<reference evidence="3" key="2">
    <citation type="submission" date="2018-07" db="EMBL/GenBank/DDBJ databases">
        <authorList>
            <person name="Quirk P.G."/>
            <person name="Krulwich T.A."/>
        </authorList>
    </citation>
    <scope>NUCLEOTIDE SEQUENCE</scope>
</reference>
<accession>A0A336LUV3</accession>
<proteinExistence type="predicted"/>
<keyword evidence="1" id="KW-1133">Transmembrane helix</keyword>
<evidence type="ECO:0000313" key="3">
    <source>
        <dbReference type="EMBL" id="SSX21715.1"/>
    </source>
</evidence>
<evidence type="ECO:0000256" key="1">
    <source>
        <dbReference type="SAM" id="Phobius"/>
    </source>
</evidence>
<keyword evidence="1" id="KW-0812">Transmembrane</keyword>
<organism evidence="3">
    <name type="scientific">Culicoides sonorensis</name>
    <name type="common">Biting midge</name>
    <dbReference type="NCBI Taxonomy" id="179676"/>
    <lineage>
        <taxon>Eukaryota</taxon>
        <taxon>Metazoa</taxon>
        <taxon>Ecdysozoa</taxon>
        <taxon>Arthropoda</taxon>
        <taxon>Hexapoda</taxon>
        <taxon>Insecta</taxon>
        <taxon>Pterygota</taxon>
        <taxon>Neoptera</taxon>
        <taxon>Endopterygota</taxon>
        <taxon>Diptera</taxon>
        <taxon>Nematocera</taxon>
        <taxon>Chironomoidea</taxon>
        <taxon>Ceratopogonidae</taxon>
        <taxon>Ceratopogoninae</taxon>
        <taxon>Culicoides</taxon>
        <taxon>Monoculicoides</taxon>
    </lineage>
</organism>
<dbReference type="VEuPathDB" id="VectorBase:CSON005139"/>
<protein>
    <submittedName>
        <fullName evidence="3">CSON005139 protein</fullName>
    </submittedName>
</protein>
<name>A0A336LUV3_CULSO</name>
<dbReference type="EMBL" id="UFQT01000205">
    <property type="protein sequence ID" value="SSX21715.1"/>
    <property type="molecule type" value="Genomic_DNA"/>
</dbReference>
<feature type="transmembrane region" description="Helical" evidence="1">
    <location>
        <begin position="242"/>
        <end position="266"/>
    </location>
</feature>
<dbReference type="AlphaFoldDB" id="A0A336LUV3"/>
<sequence>MATKTILLDQANTKNFIDYSYKEDNVKNNVVADEEEDNSFTIIEQQFQHTLNNKNNNNKNGDVSLYLLNLWQQYHLSSKNRLQNFPTNITDDMNCNRCDTKIHKTMDCTPNRTMPRHDENNCADDDDVTPIIFTHRRNDDTLTNNWQRSTEKKIVTCDKVNNCVYKRKTEKLWTLSIPIKLKFICSKSMNFMDEFSEYFINSKNKKEFDSDFFMKKLGKCKNNVNNEMKDVSRSRFSNRKTIFWQCCLIFMYIFLLNLSTSTCYAARQEDLSKFIAIQKGEPENLSGK</sequence>
<dbReference type="EMBL" id="UFQS01000205">
    <property type="protein sequence ID" value="SSX01335.1"/>
    <property type="molecule type" value="Genomic_DNA"/>
</dbReference>
<gene>
    <name evidence="3" type="primary">CSON005139</name>
</gene>
<reference evidence="2" key="1">
    <citation type="submission" date="2018-04" db="EMBL/GenBank/DDBJ databases">
        <authorList>
            <person name="Go L.Y."/>
            <person name="Mitchell J.A."/>
        </authorList>
    </citation>
    <scope>NUCLEOTIDE SEQUENCE</scope>
    <source>
        <tissue evidence="2">Whole organism</tissue>
    </source>
</reference>
<evidence type="ECO:0000313" key="2">
    <source>
        <dbReference type="EMBL" id="SSX01335.1"/>
    </source>
</evidence>
<keyword evidence="1" id="KW-0472">Membrane</keyword>